<name>A0A3E3ADL3_9FIRM</name>
<dbReference type="Proteomes" id="UP000261032">
    <property type="component" value="Unassembled WGS sequence"/>
</dbReference>
<dbReference type="EMBL" id="JAQLKE010000024">
    <property type="protein sequence ID" value="MDB7084748.1"/>
    <property type="molecule type" value="Genomic_DNA"/>
</dbReference>
<dbReference type="RefSeq" id="WP_003537312.1">
    <property type="nucleotide sequence ID" value="NZ_AP031443.1"/>
</dbReference>
<organism evidence="2 3">
    <name type="scientific">Thomasclavelia ramosa</name>
    <dbReference type="NCBI Taxonomy" id="1547"/>
    <lineage>
        <taxon>Bacteria</taxon>
        <taxon>Bacillati</taxon>
        <taxon>Bacillota</taxon>
        <taxon>Erysipelotrichia</taxon>
        <taxon>Erysipelotrichales</taxon>
        <taxon>Coprobacillaceae</taxon>
        <taxon>Thomasclavelia</taxon>
    </lineage>
</organism>
<dbReference type="GeneID" id="64198125"/>
<reference evidence="1" key="2">
    <citation type="submission" date="2023-01" db="EMBL/GenBank/DDBJ databases">
        <title>Human gut microbiome strain richness.</title>
        <authorList>
            <person name="Chen-Liaw A."/>
        </authorList>
    </citation>
    <scope>NUCLEOTIDE SEQUENCE</scope>
    <source>
        <strain evidence="1">1001217st2_G6_1001217B_191108</strain>
    </source>
</reference>
<protein>
    <submittedName>
        <fullName evidence="2">Uncharacterized protein</fullName>
    </submittedName>
</protein>
<evidence type="ECO:0000313" key="1">
    <source>
        <dbReference type="EMBL" id="MDB7084748.1"/>
    </source>
</evidence>
<proteinExistence type="predicted"/>
<comment type="caution">
    <text evidence="2">The sequence shown here is derived from an EMBL/GenBank/DDBJ whole genome shotgun (WGS) entry which is preliminary data.</text>
</comment>
<sequence length="125" mass="14928">MLINQNELEKLCKYLYPKFFDYKDISLYDLNIKIDDYLHLSANLNYYNIETKLRAIARVRVEDKIIIDINGVIKYGFINLDLNKVLKETVKDLPYLTINDESIIIDNEYVREISLKDEYINIELK</sequence>
<dbReference type="Proteomes" id="UP001211987">
    <property type="component" value="Unassembled WGS sequence"/>
</dbReference>
<evidence type="ECO:0000313" key="3">
    <source>
        <dbReference type="Proteomes" id="UP000261032"/>
    </source>
</evidence>
<dbReference type="EMBL" id="QUSL01000015">
    <property type="protein sequence ID" value="RGD84713.1"/>
    <property type="molecule type" value="Genomic_DNA"/>
</dbReference>
<accession>A0A3E3ADL3</accession>
<reference evidence="2 3" key="1">
    <citation type="submission" date="2018-08" db="EMBL/GenBank/DDBJ databases">
        <title>A genome reference for cultivated species of the human gut microbiota.</title>
        <authorList>
            <person name="Zou Y."/>
            <person name="Xue W."/>
            <person name="Luo G."/>
        </authorList>
    </citation>
    <scope>NUCLEOTIDE SEQUENCE [LARGE SCALE GENOMIC DNA]</scope>
    <source>
        <strain evidence="2 3">OM06-4</strain>
    </source>
</reference>
<evidence type="ECO:0000313" key="2">
    <source>
        <dbReference type="EMBL" id="RGD84713.1"/>
    </source>
</evidence>
<dbReference type="AlphaFoldDB" id="A0A3E3ADL3"/>
<gene>
    <name evidence="2" type="ORF">DXB93_10515</name>
    <name evidence="1" type="ORF">PM738_13135</name>
</gene>